<proteinExistence type="predicted"/>
<keyword evidence="3 8" id="KW-0808">Transferase</keyword>
<evidence type="ECO:0000256" key="6">
    <source>
        <dbReference type="ARBA" id="ARBA00023136"/>
    </source>
</evidence>
<dbReference type="GO" id="GO:0044038">
    <property type="term" value="P:cell wall macromolecule biosynthetic process"/>
    <property type="evidence" value="ECO:0007669"/>
    <property type="project" value="TreeGrafter"/>
</dbReference>
<gene>
    <name evidence="8" type="ORF">F1737_06300</name>
</gene>
<dbReference type="KEGG" id="mefw:F1737_06300"/>
<dbReference type="RefSeq" id="WP_317135766.1">
    <property type="nucleotide sequence ID" value="NZ_CP043875.1"/>
</dbReference>
<keyword evidence="4 7" id="KW-0812">Transmembrane</keyword>
<feature type="transmembrane region" description="Helical" evidence="7">
    <location>
        <begin position="12"/>
        <end position="35"/>
    </location>
</feature>
<evidence type="ECO:0000256" key="5">
    <source>
        <dbReference type="ARBA" id="ARBA00022989"/>
    </source>
</evidence>
<organism evidence="8 9">
    <name type="scientific">Methanochimaera problematica</name>
    <dbReference type="NCBI Taxonomy" id="2609417"/>
    <lineage>
        <taxon>Archaea</taxon>
        <taxon>Methanobacteriati</taxon>
        <taxon>Methanobacteriota</taxon>
        <taxon>Stenosarchaea group</taxon>
        <taxon>Methanomicrobia</taxon>
        <taxon>Methanomicrobiales</taxon>
        <taxon>Methanomicrobiaceae</taxon>
        <taxon>Methanochimaera</taxon>
    </lineage>
</organism>
<keyword evidence="2" id="KW-1003">Cell membrane</keyword>
<dbReference type="InterPro" id="IPR000715">
    <property type="entry name" value="Glycosyl_transferase_4"/>
</dbReference>
<feature type="transmembrane region" description="Helical" evidence="7">
    <location>
        <begin position="310"/>
        <end position="328"/>
    </location>
</feature>
<dbReference type="EMBL" id="CP043875">
    <property type="protein sequence ID" value="WOF16354.1"/>
    <property type="molecule type" value="Genomic_DNA"/>
</dbReference>
<reference evidence="8 9" key="1">
    <citation type="submission" date="2019-09" db="EMBL/GenBank/DDBJ databases">
        <title>The complete genome of Methanoplanus sp. FWC-SCC4.</title>
        <authorList>
            <person name="Chen S.-C."/>
            <person name="Zhou Y.-Z."/>
            <person name="Lai M.-C."/>
        </authorList>
    </citation>
    <scope>NUCLEOTIDE SEQUENCE [LARGE SCALE GENOMIC DNA]</scope>
    <source>
        <strain evidence="8 9">FWC-SCC4</strain>
    </source>
</reference>
<dbReference type="GO" id="GO:0016780">
    <property type="term" value="F:phosphotransferase activity, for other substituted phosphate groups"/>
    <property type="evidence" value="ECO:0007669"/>
    <property type="project" value="InterPro"/>
</dbReference>
<dbReference type="GO" id="GO:0005886">
    <property type="term" value="C:plasma membrane"/>
    <property type="evidence" value="ECO:0007669"/>
    <property type="project" value="UniProtKB-SubCell"/>
</dbReference>
<feature type="transmembrane region" description="Helical" evidence="7">
    <location>
        <begin position="247"/>
        <end position="266"/>
    </location>
</feature>
<keyword evidence="5 7" id="KW-1133">Transmembrane helix</keyword>
<sequence length="330" mass="36721">MIDELATLVNSLGFMVLTFFLVPFFMMLASMPNIIHKLRDKGCVSKDMYKKDLPDVALNGGLVILLLSLLSISIISLFYSRYIEDVNYAIITVVSLFAFFGILDDVIDIGRPAKLILLYYCAYSLMPFIPHNINCCIPFIGTFTVGIIALQIIIPLYVPVVANLVNMHSGFNGLAPGLSLMIIITLIIKALYHGDVCKILFIVSMAGALAGYYLFERYPSRIFWGNVGALSVGAAIGAAIVVEGYLISGFIILIPHTVNFLLYVYWRLSSKKYPLVKFGKIRDDGTLEVPNPLTLKWILPYYFRLTEKQATSFMYVLTAIFCIIGFAVPG</sequence>
<protein>
    <submittedName>
        <fullName evidence="8">UDP-N-acetylglucosamine-1-phosphate transferase</fullName>
    </submittedName>
</protein>
<evidence type="ECO:0000256" key="4">
    <source>
        <dbReference type="ARBA" id="ARBA00022692"/>
    </source>
</evidence>
<feature type="transmembrane region" description="Helical" evidence="7">
    <location>
        <begin position="198"/>
        <end position="215"/>
    </location>
</feature>
<feature type="transmembrane region" description="Helical" evidence="7">
    <location>
        <begin position="86"/>
        <end position="103"/>
    </location>
</feature>
<dbReference type="AlphaFoldDB" id="A0AA97FDR0"/>
<evidence type="ECO:0000256" key="1">
    <source>
        <dbReference type="ARBA" id="ARBA00004651"/>
    </source>
</evidence>
<comment type="subcellular location">
    <subcellularLocation>
        <location evidence="1">Cell membrane</location>
        <topology evidence="1">Multi-pass membrane protein</topology>
    </subcellularLocation>
</comment>
<name>A0AA97FDR0_9EURY</name>
<evidence type="ECO:0000313" key="8">
    <source>
        <dbReference type="EMBL" id="WOF16354.1"/>
    </source>
</evidence>
<dbReference type="PANTHER" id="PTHR22926">
    <property type="entry name" value="PHOSPHO-N-ACETYLMURAMOYL-PENTAPEPTIDE-TRANSFERASE"/>
    <property type="match status" value="1"/>
</dbReference>
<dbReference type="PANTHER" id="PTHR22926:SF3">
    <property type="entry name" value="UNDECAPRENYL-PHOSPHATE ALPHA-N-ACETYLGLUCOSAMINYL 1-PHOSPHATE TRANSFERASE"/>
    <property type="match status" value="1"/>
</dbReference>
<evidence type="ECO:0000256" key="3">
    <source>
        <dbReference type="ARBA" id="ARBA00022679"/>
    </source>
</evidence>
<evidence type="ECO:0000313" key="9">
    <source>
        <dbReference type="Proteomes" id="UP001301797"/>
    </source>
</evidence>
<feature type="transmembrane region" description="Helical" evidence="7">
    <location>
        <begin position="174"/>
        <end position="192"/>
    </location>
</feature>
<dbReference type="Proteomes" id="UP001301797">
    <property type="component" value="Chromosome"/>
</dbReference>
<dbReference type="GO" id="GO:0071555">
    <property type="term" value="P:cell wall organization"/>
    <property type="evidence" value="ECO:0007669"/>
    <property type="project" value="TreeGrafter"/>
</dbReference>
<feature type="transmembrane region" description="Helical" evidence="7">
    <location>
        <begin position="222"/>
        <end position="241"/>
    </location>
</feature>
<accession>A0AA97FDR0</accession>
<evidence type="ECO:0000256" key="2">
    <source>
        <dbReference type="ARBA" id="ARBA00022475"/>
    </source>
</evidence>
<dbReference type="GeneID" id="85229774"/>
<keyword evidence="6 7" id="KW-0472">Membrane</keyword>
<feature type="transmembrane region" description="Helical" evidence="7">
    <location>
        <begin position="56"/>
        <end position="80"/>
    </location>
</feature>
<keyword evidence="9" id="KW-1185">Reference proteome</keyword>
<evidence type="ECO:0000256" key="7">
    <source>
        <dbReference type="SAM" id="Phobius"/>
    </source>
</evidence>
<dbReference type="Pfam" id="PF00953">
    <property type="entry name" value="Glycos_transf_4"/>
    <property type="match status" value="1"/>
</dbReference>
<feature type="transmembrane region" description="Helical" evidence="7">
    <location>
        <begin position="139"/>
        <end position="162"/>
    </location>
</feature>